<evidence type="ECO:0000259" key="1">
    <source>
        <dbReference type="Pfam" id="PF01575"/>
    </source>
</evidence>
<sequence>MTGLEQTRKFEDVAIGDDLPELNVPVSVTSIVASAIATRDFHPVHHDVDYARAAGSKSIFMNILTTNGYVERYVREWGGPGSRPLSIQIRLGEPNYPGDVMKLTGSVTARSEGDERWVDVAVRGANSRGAHVLGSVRIALE</sequence>
<dbReference type="InterPro" id="IPR029069">
    <property type="entry name" value="HotDog_dom_sf"/>
</dbReference>
<dbReference type="CDD" id="cd03455">
    <property type="entry name" value="SAV4209"/>
    <property type="match status" value="1"/>
</dbReference>
<organism evidence="2 3">
    <name type="scientific">Paraburkholderia sacchari</name>
    <dbReference type="NCBI Taxonomy" id="159450"/>
    <lineage>
        <taxon>Bacteria</taxon>
        <taxon>Pseudomonadati</taxon>
        <taxon>Pseudomonadota</taxon>
        <taxon>Betaproteobacteria</taxon>
        <taxon>Burkholderiales</taxon>
        <taxon>Burkholderiaceae</taxon>
        <taxon>Paraburkholderia</taxon>
    </lineage>
</organism>
<dbReference type="OrthoDB" id="9774179at2"/>
<dbReference type="EMBL" id="JTDB02000010">
    <property type="protein sequence ID" value="NLP64887.1"/>
    <property type="molecule type" value="Genomic_DNA"/>
</dbReference>
<accession>A0A8T6ZI55</accession>
<name>A0A8T6ZI55_9BURK</name>
<keyword evidence="3" id="KW-1185">Reference proteome</keyword>
<dbReference type="InterPro" id="IPR002539">
    <property type="entry name" value="MaoC-like_dom"/>
</dbReference>
<dbReference type="Pfam" id="PF01575">
    <property type="entry name" value="MaoC_dehydratas"/>
    <property type="match status" value="1"/>
</dbReference>
<comment type="caution">
    <text evidence="2">The sequence shown here is derived from an EMBL/GenBank/DDBJ whole genome shotgun (WGS) entry which is preliminary data.</text>
</comment>
<reference evidence="2" key="1">
    <citation type="journal article" date="2015" name="Genome Announc.">
        <title>Draft Genome Sequence of the Polyhydroxyalkanoate-Producing Bacterium Burkholderia sacchari LMG 19450 Isolated from Brazilian Sugarcane Plantation Soil.</title>
        <authorList>
            <person name="Alexandrino P.M."/>
            <person name="Mendonca T.T."/>
            <person name="Guaman Bautista L.P."/>
            <person name="Cherix J."/>
            <person name="Lozano-Sakalauskas G.C."/>
            <person name="Fujita A."/>
            <person name="Ramos Filho E."/>
            <person name="Long P."/>
            <person name="Padilla G."/>
            <person name="Taciro M.K."/>
            <person name="Gomez J.G."/>
            <person name="Silva L.F."/>
        </authorList>
    </citation>
    <scope>NUCLEOTIDE SEQUENCE</scope>
    <source>
        <strain evidence="2">LMG 19450</strain>
    </source>
</reference>
<dbReference type="RefSeq" id="WP_084225788.1">
    <property type="nucleotide sequence ID" value="NZ_CADFGF010000014.1"/>
</dbReference>
<dbReference type="AlphaFoldDB" id="A0A8T6ZI55"/>
<dbReference type="Proteomes" id="UP000030460">
    <property type="component" value="Unassembled WGS sequence"/>
</dbReference>
<dbReference type="SUPFAM" id="SSF54637">
    <property type="entry name" value="Thioesterase/thiol ester dehydrase-isomerase"/>
    <property type="match status" value="1"/>
</dbReference>
<reference evidence="2" key="2">
    <citation type="submission" date="2020-04" db="EMBL/GenBank/DDBJ databases">
        <authorList>
            <person name="Alexandrino P."/>
            <person name="Mendonca T."/>
            <person name="Guaman L."/>
            <person name="Cherix J."/>
            <person name="Lozano-Sakalauskas G."/>
            <person name="Fujita A."/>
            <person name="Filho E.R."/>
            <person name="Long P."/>
            <person name="Padilla G."/>
            <person name="Taciro M.K."/>
            <person name="Gomez J.G."/>
            <person name="Silva L.F."/>
            <person name="Torres M."/>
        </authorList>
    </citation>
    <scope>NUCLEOTIDE SEQUENCE</scope>
    <source>
        <strain evidence="2">LMG 19450</strain>
    </source>
</reference>
<dbReference type="Gene3D" id="3.10.129.10">
    <property type="entry name" value="Hotdog Thioesterase"/>
    <property type="match status" value="1"/>
</dbReference>
<proteinExistence type="predicted"/>
<feature type="domain" description="MaoC-like" evidence="1">
    <location>
        <begin position="21"/>
        <end position="116"/>
    </location>
</feature>
<evidence type="ECO:0000313" key="2">
    <source>
        <dbReference type="EMBL" id="NLP64887.1"/>
    </source>
</evidence>
<gene>
    <name evidence="2" type="ORF">NH14_027840</name>
</gene>
<evidence type="ECO:0000313" key="3">
    <source>
        <dbReference type="Proteomes" id="UP000030460"/>
    </source>
</evidence>
<protein>
    <submittedName>
        <fullName evidence="2">MaoC family dehydratase</fullName>
    </submittedName>
</protein>